<proteinExistence type="inferred from homology"/>
<dbReference type="PANTHER" id="PTHR30629">
    <property type="entry name" value="PROPHAGE INTEGRASE"/>
    <property type="match status" value="1"/>
</dbReference>
<evidence type="ECO:0000256" key="4">
    <source>
        <dbReference type="ARBA" id="ARBA00023172"/>
    </source>
</evidence>
<evidence type="ECO:0000313" key="6">
    <source>
        <dbReference type="EMBL" id="TFF37938.1"/>
    </source>
</evidence>
<protein>
    <submittedName>
        <fullName evidence="6">DUF4102 domain-containing protein</fullName>
    </submittedName>
</protein>
<dbReference type="AlphaFoldDB" id="A0A4Y8SG91"/>
<dbReference type="EMBL" id="SOZE01000008">
    <property type="protein sequence ID" value="TFF37938.1"/>
    <property type="molecule type" value="Genomic_DNA"/>
</dbReference>
<keyword evidence="7" id="KW-1185">Reference proteome</keyword>
<sequence length="402" mass="46311">MTSAKTFNFTKPALIALKLPDSGSRIYYRDTREKGLILDVRASGTKSFYLYKKIDGRPERLFLGSFPDISVENARKAASVLKGQIASGKNPQQEKRNIRDEMTFQKLFDEYMSRYSKQHKETWKQDEDVIQNHFSHFLHKKISAISKNEVQRTHVRIGQHNGTYAANNAVARLRAIFNKAIEWGWQGKNPAEGIQEFKEVSRDRFMQPEELPRFFAALNEEETTIRHYTWLLLLTGSRKSKVTAMRWADIRWHQQEWHIPNTKNGDPIIIPLTPQAMEILNERWQKALVECGQSAKKPKWVFPSKKSKTGHIACPAHSWKKLLETAEIENFRMHDLRRTLGSYQAITGASLQIIGKSLGHRSPEATLIYARLHLDPVRAAVEKATDAMFRISENSVAMNNHS</sequence>
<reference evidence="6 7" key="1">
    <citation type="journal article" date="2017" name="Int. J. Syst. Evol. Microbiol.">
        <title>Mucilaginibacterpsychrotolerans sp. nov., isolated from peatlands.</title>
        <authorList>
            <person name="Deng Y."/>
            <person name="Shen L."/>
            <person name="Xu B."/>
            <person name="Liu Y."/>
            <person name="Gu Z."/>
            <person name="Liu H."/>
            <person name="Zhou Y."/>
        </authorList>
    </citation>
    <scope>NUCLEOTIDE SEQUENCE [LARGE SCALE GENOMIC DNA]</scope>
    <source>
        <strain evidence="6 7">NH7-4</strain>
    </source>
</reference>
<dbReference type="Gene3D" id="1.10.150.130">
    <property type="match status" value="1"/>
</dbReference>
<dbReference type="RefSeq" id="WP_133229226.1">
    <property type="nucleotide sequence ID" value="NZ_SOZE01000008.1"/>
</dbReference>
<dbReference type="InterPro" id="IPR013762">
    <property type="entry name" value="Integrase-like_cat_sf"/>
</dbReference>
<evidence type="ECO:0000313" key="7">
    <source>
        <dbReference type="Proteomes" id="UP000297540"/>
    </source>
</evidence>
<dbReference type="Gene3D" id="3.30.160.390">
    <property type="entry name" value="Integrase, DNA-binding domain"/>
    <property type="match status" value="1"/>
</dbReference>
<evidence type="ECO:0000256" key="3">
    <source>
        <dbReference type="ARBA" id="ARBA00023125"/>
    </source>
</evidence>
<dbReference type="CDD" id="cd00796">
    <property type="entry name" value="INT_Rci_Hp1_C"/>
    <property type="match status" value="1"/>
</dbReference>
<dbReference type="Pfam" id="PF13356">
    <property type="entry name" value="Arm-DNA-bind_3"/>
    <property type="match status" value="1"/>
</dbReference>
<gene>
    <name evidence="6" type="ORF">E2R66_10135</name>
</gene>
<comment type="similarity">
    <text evidence="1">Belongs to the 'phage' integrase family.</text>
</comment>
<dbReference type="PROSITE" id="PS51898">
    <property type="entry name" value="TYR_RECOMBINASE"/>
    <property type="match status" value="1"/>
</dbReference>
<dbReference type="GO" id="GO:0003677">
    <property type="term" value="F:DNA binding"/>
    <property type="evidence" value="ECO:0007669"/>
    <property type="project" value="UniProtKB-KW"/>
</dbReference>
<dbReference type="OrthoDB" id="9795573at2"/>
<dbReference type="Gene3D" id="1.10.443.10">
    <property type="entry name" value="Intergrase catalytic core"/>
    <property type="match status" value="1"/>
</dbReference>
<organism evidence="6 7">
    <name type="scientific">Mucilaginibacter psychrotolerans</name>
    <dbReference type="NCBI Taxonomy" id="1524096"/>
    <lineage>
        <taxon>Bacteria</taxon>
        <taxon>Pseudomonadati</taxon>
        <taxon>Bacteroidota</taxon>
        <taxon>Sphingobacteriia</taxon>
        <taxon>Sphingobacteriales</taxon>
        <taxon>Sphingobacteriaceae</taxon>
        <taxon>Mucilaginibacter</taxon>
    </lineage>
</organism>
<name>A0A4Y8SG91_9SPHI</name>
<dbReference type="InterPro" id="IPR025166">
    <property type="entry name" value="Integrase_DNA_bind_dom"/>
</dbReference>
<evidence type="ECO:0000256" key="2">
    <source>
        <dbReference type="ARBA" id="ARBA00022908"/>
    </source>
</evidence>
<dbReference type="InterPro" id="IPR002104">
    <property type="entry name" value="Integrase_catalytic"/>
</dbReference>
<dbReference type="GO" id="GO:0006310">
    <property type="term" value="P:DNA recombination"/>
    <property type="evidence" value="ECO:0007669"/>
    <property type="project" value="UniProtKB-KW"/>
</dbReference>
<accession>A0A4Y8SG91</accession>
<dbReference type="PANTHER" id="PTHR30629:SF2">
    <property type="entry name" value="PROPHAGE INTEGRASE INTS-RELATED"/>
    <property type="match status" value="1"/>
</dbReference>
<dbReference type="InterPro" id="IPR010998">
    <property type="entry name" value="Integrase_recombinase_N"/>
</dbReference>
<dbReference type="InterPro" id="IPR050808">
    <property type="entry name" value="Phage_Integrase"/>
</dbReference>
<dbReference type="SUPFAM" id="SSF56349">
    <property type="entry name" value="DNA breaking-rejoining enzymes"/>
    <property type="match status" value="1"/>
</dbReference>
<keyword evidence="4" id="KW-0233">DNA recombination</keyword>
<feature type="domain" description="Tyr recombinase" evidence="5">
    <location>
        <begin position="201"/>
        <end position="384"/>
    </location>
</feature>
<keyword evidence="2" id="KW-0229">DNA integration</keyword>
<dbReference type="Proteomes" id="UP000297540">
    <property type="component" value="Unassembled WGS sequence"/>
</dbReference>
<dbReference type="InterPro" id="IPR011010">
    <property type="entry name" value="DNA_brk_join_enz"/>
</dbReference>
<evidence type="ECO:0000259" key="5">
    <source>
        <dbReference type="PROSITE" id="PS51898"/>
    </source>
</evidence>
<dbReference type="GO" id="GO:0015074">
    <property type="term" value="P:DNA integration"/>
    <property type="evidence" value="ECO:0007669"/>
    <property type="project" value="UniProtKB-KW"/>
</dbReference>
<dbReference type="Pfam" id="PF00589">
    <property type="entry name" value="Phage_integrase"/>
    <property type="match status" value="1"/>
</dbReference>
<keyword evidence="3" id="KW-0238">DNA-binding</keyword>
<comment type="caution">
    <text evidence="6">The sequence shown here is derived from an EMBL/GenBank/DDBJ whole genome shotgun (WGS) entry which is preliminary data.</text>
</comment>
<evidence type="ECO:0000256" key="1">
    <source>
        <dbReference type="ARBA" id="ARBA00008857"/>
    </source>
</evidence>
<dbReference type="InterPro" id="IPR038488">
    <property type="entry name" value="Integrase_DNA-bd_sf"/>
</dbReference>